<dbReference type="KEGG" id="pnd:Pla175_28200"/>
<dbReference type="OrthoDB" id="267520at2"/>
<dbReference type="RefSeq" id="WP_145285939.1">
    <property type="nucleotide sequence ID" value="NZ_CP036291.1"/>
</dbReference>
<proteinExistence type="predicted"/>
<dbReference type="EMBL" id="CP036291">
    <property type="protein sequence ID" value="QDU89430.1"/>
    <property type="molecule type" value="Genomic_DNA"/>
</dbReference>
<evidence type="ECO:0000256" key="1">
    <source>
        <dbReference type="SAM" id="Phobius"/>
    </source>
</evidence>
<dbReference type="InterPro" id="IPR012902">
    <property type="entry name" value="N_methyl_site"/>
</dbReference>
<evidence type="ECO:0000259" key="2">
    <source>
        <dbReference type="Pfam" id="PF07596"/>
    </source>
</evidence>
<name>A0A518DD88_9BACT</name>
<dbReference type="InterPro" id="IPR027558">
    <property type="entry name" value="Pre_pil_HX9DG_C"/>
</dbReference>
<feature type="domain" description="DUF1559" evidence="2">
    <location>
        <begin position="47"/>
        <end position="297"/>
    </location>
</feature>
<dbReference type="PANTHER" id="PTHR30093">
    <property type="entry name" value="GENERAL SECRETION PATHWAY PROTEIN G"/>
    <property type="match status" value="1"/>
</dbReference>
<dbReference type="NCBIfam" id="TIGR02532">
    <property type="entry name" value="IV_pilin_GFxxxE"/>
    <property type="match status" value="1"/>
</dbReference>
<evidence type="ECO:0000313" key="3">
    <source>
        <dbReference type="EMBL" id="QDU89430.1"/>
    </source>
</evidence>
<keyword evidence="1" id="KW-0812">Transmembrane</keyword>
<keyword evidence="1" id="KW-0472">Membrane</keyword>
<dbReference type="InterPro" id="IPR011453">
    <property type="entry name" value="DUF1559"/>
</dbReference>
<dbReference type="PANTHER" id="PTHR30093:SF2">
    <property type="entry name" value="TYPE II SECRETION SYSTEM PROTEIN H"/>
    <property type="match status" value="1"/>
</dbReference>
<keyword evidence="4" id="KW-1185">Reference proteome</keyword>
<evidence type="ECO:0000313" key="4">
    <source>
        <dbReference type="Proteomes" id="UP000317429"/>
    </source>
</evidence>
<accession>A0A518DD88</accession>
<feature type="transmembrane region" description="Helical" evidence="1">
    <location>
        <begin position="20"/>
        <end position="46"/>
    </location>
</feature>
<dbReference type="PROSITE" id="PS00409">
    <property type="entry name" value="PROKAR_NTER_METHYL"/>
    <property type="match status" value="1"/>
</dbReference>
<dbReference type="Gene3D" id="3.30.700.10">
    <property type="entry name" value="Glycoprotein, Type 4 Pilin"/>
    <property type="match status" value="1"/>
</dbReference>
<dbReference type="InterPro" id="IPR045584">
    <property type="entry name" value="Pilin-like"/>
</dbReference>
<protein>
    <submittedName>
        <fullName evidence="3">Type II secretion system protein G</fullName>
    </submittedName>
</protein>
<organism evidence="3 4">
    <name type="scientific">Pirellulimonas nuda</name>
    <dbReference type="NCBI Taxonomy" id="2528009"/>
    <lineage>
        <taxon>Bacteria</taxon>
        <taxon>Pseudomonadati</taxon>
        <taxon>Planctomycetota</taxon>
        <taxon>Planctomycetia</taxon>
        <taxon>Pirellulales</taxon>
        <taxon>Lacipirellulaceae</taxon>
        <taxon>Pirellulimonas</taxon>
    </lineage>
</organism>
<dbReference type="Pfam" id="PF07596">
    <property type="entry name" value="SBP_bac_10"/>
    <property type="match status" value="1"/>
</dbReference>
<sequence>MNAPRRPHVRPSPDAPPPALSGFTLVELLVVIAIVGVLTALLLPAVQSARGSARRSSCANHLRQLGLAVHAYESQHGAFPAGAQLHDQEKLPGVSWRVLILPHMEEGALYEQIGPTPDGGALDWSAQTVVIAPLVCPSTPAQQDNPLLLKESKYYGVAGALRSGGYLDLEDAQCGDLSANGFFFPGSRTRVAQIEDGTSHTLAIGERDTTFHDWMTGANWRDAPPTRVCSFAASNIRYPVNADRAEWGYFVGDFSVPPGAEKTILLNDLNFASLHPGGAQFCLGDAGVQFLSEEIDFTVYEDMATIAGGEVRGRP</sequence>
<reference evidence="3 4" key="1">
    <citation type="submission" date="2019-02" db="EMBL/GenBank/DDBJ databases">
        <title>Deep-cultivation of Planctomycetes and their phenomic and genomic characterization uncovers novel biology.</title>
        <authorList>
            <person name="Wiegand S."/>
            <person name="Jogler M."/>
            <person name="Boedeker C."/>
            <person name="Pinto D."/>
            <person name="Vollmers J."/>
            <person name="Rivas-Marin E."/>
            <person name="Kohn T."/>
            <person name="Peeters S.H."/>
            <person name="Heuer A."/>
            <person name="Rast P."/>
            <person name="Oberbeckmann S."/>
            <person name="Bunk B."/>
            <person name="Jeske O."/>
            <person name="Meyerdierks A."/>
            <person name="Storesund J.E."/>
            <person name="Kallscheuer N."/>
            <person name="Luecker S."/>
            <person name="Lage O.M."/>
            <person name="Pohl T."/>
            <person name="Merkel B.J."/>
            <person name="Hornburger P."/>
            <person name="Mueller R.-W."/>
            <person name="Bruemmer F."/>
            <person name="Labrenz M."/>
            <person name="Spormann A.M."/>
            <person name="Op den Camp H."/>
            <person name="Overmann J."/>
            <person name="Amann R."/>
            <person name="Jetten M.S.M."/>
            <person name="Mascher T."/>
            <person name="Medema M.H."/>
            <person name="Devos D.P."/>
            <person name="Kaster A.-K."/>
            <person name="Ovreas L."/>
            <person name="Rohde M."/>
            <person name="Galperin M.Y."/>
            <person name="Jogler C."/>
        </authorList>
    </citation>
    <scope>NUCLEOTIDE SEQUENCE [LARGE SCALE GENOMIC DNA]</scope>
    <source>
        <strain evidence="3 4">Pla175</strain>
    </source>
</reference>
<dbReference type="Proteomes" id="UP000317429">
    <property type="component" value="Chromosome"/>
</dbReference>
<keyword evidence="1" id="KW-1133">Transmembrane helix</keyword>
<dbReference type="AlphaFoldDB" id="A0A518DD88"/>
<gene>
    <name evidence="3" type="primary">xcpT_8</name>
    <name evidence="3" type="ORF">Pla175_28200</name>
</gene>
<dbReference type="Pfam" id="PF07963">
    <property type="entry name" value="N_methyl"/>
    <property type="match status" value="1"/>
</dbReference>
<dbReference type="NCBIfam" id="TIGR04294">
    <property type="entry name" value="pre_pil_HX9DG"/>
    <property type="match status" value="1"/>
</dbReference>
<dbReference type="SUPFAM" id="SSF54523">
    <property type="entry name" value="Pili subunits"/>
    <property type="match status" value="1"/>
</dbReference>